<accession>A0AAP0KFI2</accession>
<dbReference type="EMBL" id="JBBNAF010000004">
    <property type="protein sequence ID" value="KAK9151648.1"/>
    <property type="molecule type" value="Genomic_DNA"/>
</dbReference>
<evidence type="ECO:0000256" key="1">
    <source>
        <dbReference type="SAM" id="MobiDB-lite"/>
    </source>
</evidence>
<proteinExistence type="predicted"/>
<feature type="region of interest" description="Disordered" evidence="1">
    <location>
        <begin position="50"/>
        <end position="71"/>
    </location>
</feature>
<name>A0AAP0KFI2_9MAGN</name>
<feature type="compositionally biased region" description="Basic and acidic residues" evidence="1">
    <location>
        <begin position="53"/>
        <end position="71"/>
    </location>
</feature>
<sequence length="125" mass="13500">MKSQVYPLDHALCDSADPGPLATDLGLDCSICILGGIWPPYHARALPLGLTNGERRDPPKPIRDDVKLATEEDSEFRRVPRWCDNVREASDGEMGSGEKGSMGTDEIESADNGGIGMDVESDDPE</sequence>
<organism evidence="2 3">
    <name type="scientific">Stephania yunnanensis</name>
    <dbReference type="NCBI Taxonomy" id="152371"/>
    <lineage>
        <taxon>Eukaryota</taxon>
        <taxon>Viridiplantae</taxon>
        <taxon>Streptophyta</taxon>
        <taxon>Embryophyta</taxon>
        <taxon>Tracheophyta</taxon>
        <taxon>Spermatophyta</taxon>
        <taxon>Magnoliopsida</taxon>
        <taxon>Ranunculales</taxon>
        <taxon>Menispermaceae</taxon>
        <taxon>Menispermoideae</taxon>
        <taxon>Cissampelideae</taxon>
        <taxon>Stephania</taxon>
    </lineage>
</organism>
<evidence type="ECO:0000313" key="2">
    <source>
        <dbReference type="EMBL" id="KAK9151648.1"/>
    </source>
</evidence>
<feature type="region of interest" description="Disordered" evidence="1">
    <location>
        <begin position="87"/>
        <end position="125"/>
    </location>
</feature>
<protein>
    <submittedName>
        <fullName evidence="2">Uncharacterized protein</fullName>
    </submittedName>
</protein>
<gene>
    <name evidence="2" type="ORF">Syun_009957</name>
</gene>
<dbReference type="AlphaFoldDB" id="A0AAP0KFI2"/>
<evidence type="ECO:0000313" key="3">
    <source>
        <dbReference type="Proteomes" id="UP001420932"/>
    </source>
</evidence>
<reference evidence="2 3" key="1">
    <citation type="submission" date="2024-01" db="EMBL/GenBank/DDBJ databases">
        <title>Genome assemblies of Stephania.</title>
        <authorList>
            <person name="Yang L."/>
        </authorList>
    </citation>
    <scope>NUCLEOTIDE SEQUENCE [LARGE SCALE GENOMIC DNA]</scope>
    <source>
        <strain evidence="2">YNDBR</strain>
        <tissue evidence="2">Leaf</tissue>
    </source>
</reference>
<comment type="caution">
    <text evidence="2">The sequence shown here is derived from an EMBL/GenBank/DDBJ whole genome shotgun (WGS) entry which is preliminary data.</text>
</comment>
<dbReference type="Proteomes" id="UP001420932">
    <property type="component" value="Unassembled WGS sequence"/>
</dbReference>
<keyword evidence="3" id="KW-1185">Reference proteome</keyword>